<feature type="compositionally biased region" description="Basic and acidic residues" evidence="1">
    <location>
        <begin position="87"/>
        <end position="107"/>
    </location>
</feature>
<protein>
    <submittedName>
        <fullName evidence="2">Uncharacterized protein</fullName>
    </submittedName>
</protein>
<keyword evidence="3" id="KW-1185">Reference proteome</keyword>
<dbReference type="Proteomes" id="UP000765509">
    <property type="component" value="Unassembled WGS sequence"/>
</dbReference>
<organism evidence="2 3">
    <name type="scientific">Austropuccinia psidii MF-1</name>
    <dbReference type="NCBI Taxonomy" id="1389203"/>
    <lineage>
        <taxon>Eukaryota</taxon>
        <taxon>Fungi</taxon>
        <taxon>Dikarya</taxon>
        <taxon>Basidiomycota</taxon>
        <taxon>Pucciniomycotina</taxon>
        <taxon>Pucciniomycetes</taxon>
        <taxon>Pucciniales</taxon>
        <taxon>Sphaerophragmiaceae</taxon>
        <taxon>Austropuccinia</taxon>
    </lineage>
</organism>
<evidence type="ECO:0000313" key="3">
    <source>
        <dbReference type="Proteomes" id="UP000765509"/>
    </source>
</evidence>
<dbReference type="EMBL" id="AVOT02132244">
    <property type="protein sequence ID" value="MBW0588913.1"/>
    <property type="molecule type" value="Genomic_DNA"/>
</dbReference>
<gene>
    <name evidence="2" type="ORF">O181_128628</name>
</gene>
<evidence type="ECO:0000256" key="1">
    <source>
        <dbReference type="SAM" id="MobiDB-lite"/>
    </source>
</evidence>
<evidence type="ECO:0000313" key="2">
    <source>
        <dbReference type="EMBL" id="MBW0588913.1"/>
    </source>
</evidence>
<reference evidence="2" key="1">
    <citation type="submission" date="2021-03" db="EMBL/GenBank/DDBJ databases">
        <title>Draft genome sequence of rust myrtle Austropuccinia psidii MF-1, a brazilian biotype.</title>
        <authorList>
            <person name="Quecine M.C."/>
            <person name="Pachon D.M.R."/>
            <person name="Bonatelli M.L."/>
            <person name="Correr F.H."/>
            <person name="Franceschini L.M."/>
            <person name="Leite T.F."/>
            <person name="Margarido G.R.A."/>
            <person name="Almeida C.A."/>
            <person name="Ferrarezi J.A."/>
            <person name="Labate C.A."/>
        </authorList>
    </citation>
    <scope>NUCLEOTIDE SEQUENCE</scope>
    <source>
        <strain evidence="2">MF-1</strain>
    </source>
</reference>
<feature type="region of interest" description="Disordered" evidence="1">
    <location>
        <begin position="87"/>
        <end position="117"/>
    </location>
</feature>
<comment type="caution">
    <text evidence="2">The sequence shown here is derived from an EMBL/GenBank/DDBJ whole genome shotgun (WGS) entry which is preliminary data.</text>
</comment>
<name>A0A9Q3KVB7_9BASI</name>
<dbReference type="AlphaFoldDB" id="A0A9Q3KVB7"/>
<sequence>MNFSSLQIQQDVLVAKASKVTLSIIISSTPDPRNTEASNGKSSYLRDLLFNSLVQYQSNAQISSETTFLKKQSILNIDMVSGAHEKEIQKHRTSEKRNISKVGKDGRIIPGMSSFDK</sequence>
<proteinExistence type="predicted"/>
<accession>A0A9Q3KVB7</accession>